<evidence type="ECO:0000313" key="9">
    <source>
        <dbReference type="EMBL" id="SAI66843.1"/>
    </source>
</evidence>
<dbReference type="AlphaFoldDB" id="A0A157QVL9"/>
<comment type="subcellular location">
    <subcellularLocation>
        <location evidence="1">Cell membrane</location>
        <topology evidence="1">Multi-pass membrane protein</topology>
    </subcellularLocation>
</comment>
<feature type="transmembrane region" description="Helical" evidence="7">
    <location>
        <begin position="364"/>
        <end position="386"/>
    </location>
</feature>
<organism evidence="9 10">
    <name type="scientific">Bordetella trematum</name>
    <dbReference type="NCBI Taxonomy" id="123899"/>
    <lineage>
        <taxon>Bacteria</taxon>
        <taxon>Pseudomonadati</taxon>
        <taxon>Pseudomonadota</taxon>
        <taxon>Betaproteobacteria</taxon>
        <taxon>Burkholderiales</taxon>
        <taxon>Alcaligenaceae</taxon>
        <taxon>Bordetella</taxon>
    </lineage>
</organism>
<evidence type="ECO:0000256" key="6">
    <source>
        <dbReference type="ARBA" id="ARBA00023136"/>
    </source>
</evidence>
<evidence type="ECO:0000313" key="10">
    <source>
        <dbReference type="Proteomes" id="UP000076825"/>
    </source>
</evidence>
<evidence type="ECO:0000256" key="3">
    <source>
        <dbReference type="ARBA" id="ARBA00022475"/>
    </source>
</evidence>
<dbReference type="CDD" id="cd17325">
    <property type="entry name" value="MFS_MdtG_SLC18_like"/>
    <property type="match status" value="1"/>
</dbReference>
<dbReference type="KEGG" id="btrm:SAMEA390648700460"/>
<keyword evidence="3" id="KW-1003">Cell membrane</keyword>
<proteinExistence type="predicted"/>
<dbReference type="GO" id="GO:0005886">
    <property type="term" value="C:plasma membrane"/>
    <property type="evidence" value="ECO:0007669"/>
    <property type="project" value="UniProtKB-SubCell"/>
</dbReference>
<protein>
    <submittedName>
        <fullName evidence="9">Transporter</fullName>
    </submittedName>
</protein>
<dbReference type="SUPFAM" id="SSF103473">
    <property type="entry name" value="MFS general substrate transporter"/>
    <property type="match status" value="1"/>
</dbReference>
<evidence type="ECO:0000256" key="2">
    <source>
        <dbReference type="ARBA" id="ARBA00022448"/>
    </source>
</evidence>
<evidence type="ECO:0000256" key="5">
    <source>
        <dbReference type="ARBA" id="ARBA00022989"/>
    </source>
</evidence>
<name>A0A157QVL9_9BORD</name>
<keyword evidence="2" id="KW-0813">Transport</keyword>
<dbReference type="Gene3D" id="1.20.1250.20">
    <property type="entry name" value="MFS general substrate transporter like domains"/>
    <property type="match status" value="2"/>
</dbReference>
<evidence type="ECO:0000256" key="4">
    <source>
        <dbReference type="ARBA" id="ARBA00022692"/>
    </source>
</evidence>
<keyword evidence="6 7" id="KW-0472">Membrane</keyword>
<feature type="transmembrane region" description="Helical" evidence="7">
    <location>
        <begin position="214"/>
        <end position="232"/>
    </location>
</feature>
<feature type="transmembrane region" description="Helical" evidence="7">
    <location>
        <begin position="138"/>
        <end position="162"/>
    </location>
</feature>
<keyword evidence="5 7" id="KW-1133">Transmembrane helix</keyword>
<dbReference type="EMBL" id="LT546645">
    <property type="protein sequence ID" value="SAI66843.1"/>
    <property type="molecule type" value="Genomic_DNA"/>
</dbReference>
<dbReference type="OrthoDB" id="3285241at2"/>
<dbReference type="eggNOG" id="COG2814">
    <property type="taxonomic scope" value="Bacteria"/>
</dbReference>
<feature type="transmembrane region" description="Helical" evidence="7">
    <location>
        <begin position="21"/>
        <end position="39"/>
    </location>
</feature>
<dbReference type="InterPro" id="IPR011701">
    <property type="entry name" value="MFS"/>
</dbReference>
<feature type="transmembrane region" description="Helical" evidence="7">
    <location>
        <begin position="81"/>
        <end position="101"/>
    </location>
</feature>
<dbReference type="PATRIC" id="fig|123899.6.peg.443"/>
<accession>A0A157QVL9</accession>
<dbReference type="STRING" id="123899.SAMEA3906487_00460"/>
<dbReference type="InterPro" id="IPR020846">
    <property type="entry name" value="MFS_dom"/>
</dbReference>
<evidence type="ECO:0000256" key="7">
    <source>
        <dbReference type="SAM" id="Phobius"/>
    </source>
</evidence>
<feature type="transmembrane region" description="Helical" evidence="7">
    <location>
        <begin position="107"/>
        <end position="126"/>
    </location>
</feature>
<feature type="transmembrane region" description="Helical" evidence="7">
    <location>
        <begin position="168"/>
        <end position="186"/>
    </location>
</feature>
<feature type="transmembrane region" description="Helical" evidence="7">
    <location>
        <begin position="45"/>
        <end position="69"/>
    </location>
</feature>
<gene>
    <name evidence="9" type="ORF">SAMEA3906487_00460</name>
</gene>
<feature type="transmembrane region" description="Helical" evidence="7">
    <location>
        <begin position="252"/>
        <end position="273"/>
    </location>
</feature>
<sequence>MPDPATSFRLRDIAVPAFGPSLLYGVSNGAILPVIALSARELGASMAASGLIVALVGIGSLVSNIPAALFTARHGERRSMVAAALFSALAMLLCIFASSIWMLGAGVFMVGVASSVFLLARQGYMIDAVPVGMRARALSTLAGTMRIGVFAGPFAGAALIHLMDLQGAYWVALAAVLGAGVIAALAPDMKAPPVEGEAPRARPRIPEIFRAHRQVYLTLGLGILLVSAVRASRQVVIPLWADHLGIDAAATSLIYGLVAAVDMSVFYPAGVLMDRRGRRAVALPSSLLMGLALIGIALSGGTASFVIVAMLLGLGNGISSGIVMTLGADAAPAHGRTEFLGLWRFMADLGSSFGPVLLSGLTALVSLAAGVAAMGGLGLAAAAVFWHRLPRGAGGPQR</sequence>
<dbReference type="Pfam" id="PF07690">
    <property type="entry name" value="MFS_1"/>
    <property type="match status" value="1"/>
</dbReference>
<dbReference type="InterPro" id="IPR050171">
    <property type="entry name" value="MFS_Transporters"/>
</dbReference>
<reference evidence="9 10" key="1">
    <citation type="submission" date="2016-04" db="EMBL/GenBank/DDBJ databases">
        <authorList>
            <consortium name="Pathogen Informatics"/>
        </authorList>
    </citation>
    <scope>NUCLEOTIDE SEQUENCE [LARGE SCALE GENOMIC DNA]</scope>
    <source>
        <strain evidence="9 10">H044680328</strain>
    </source>
</reference>
<dbReference type="Proteomes" id="UP000076825">
    <property type="component" value="Chromosome 1"/>
</dbReference>
<keyword evidence="4 7" id="KW-0812">Transmembrane</keyword>
<evidence type="ECO:0000256" key="1">
    <source>
        <dbReference type="ARBA" id="ARBA00004651"/>
    </source>
</evidence>
<dbReference type="PROSITE" id="PS50850">
    <property type="entry name" value="MFS"/>
    <property type="match status" value="1"/>
</dbReference>
<dbReference type="InterPro" id="IPR036259">
    <property type="entry name" value="MFS_trans_sf"/>
</dbReference>
<evidence type="ECO:0000259" key="8">
    <source>
        <dbReference type="PROSITE" id="PS50850"/>
    </source>
</evidence>
<feature type="domain" description="Major facilitator superfamily (MFS) profile" evidence="8">
    <location>
        <begin position="13"/>
        <end position="393"/>
    </location>
</feature>
<dbReference type="RefSeq" id="WP_025517048.1">
    <property type="nucleotide sequence ID" value="NZ_CP016340.1"/>
</dbReference>
<keyword evidence="10" id="KW-1185">Reference proteome</keyword>
<dbReference type="PANTHER" id="PTHR23517">
    <property type="entry name" value="RESISTANCE PROTEIN MDTM, PUTATIVE-RELATED-RELATED"/>
    <property type="match status" value="1"/>
</dbReference>
<dbReference type="GO" id="GO:0022857">
    <property type="term" value="F:transmembrane transporter activity"/>
    <property type="evidence" value="ECO:0007669"/>
    <property type="project" value="InterPro"/>
</dbReference>
<feature type="transmembrane region" description="Helical" evidence="7">
    <location>
        <begin position="280"/>
        <end position="299"/>
    </location>
</feature>
<dbReference type="PANTHER" id="PTHR23517:SF3">
    <property type="entry name" value="INTEGRAL MEMBRANE TRANSPORT PROTEIN"/>
    <property type="match status" value="1"/>
</dbReference>
<dbReference type="GeneID" id="56588129"/>